<dbReference type="PANTHER" id="PTHR42752">
    <property type="entry name" value="IMIDAZOLONEPROPIONASE"/>
    <property type="match status" value="1"/>
</dbReference>
<feature type="binding site" evidence="7">
    <location>
        <position position="326"/>
    </location>
    <ligand>
        <name>N-formimidoyl-L-glutamate</name>
        <dbReference type="ChEBI" id="CHEBI:58928"/>
    </ligand>
</feature>
<comment type="similarity">
    <text evidence="7">Belongs to the metallo-dependent hydrolases superfamily. HutI family.</text>
</comment>
<comment type="catalytic activity">
    <reaction evidence="7">
        <text>4-imidazolone-5-propanoate + H2O = N-formimidoyl-L-glutamate</text>
        <dbReference type="Rhea" id="RHEA:23660"/>
        <dbReference type="ChEBI" id="CHEBI:15377"/>
        <dbReference type="ChEBI" id="CHEBI:58928"/>
        <dbReference type="ChEBI" id="CHEBI:77893"/>
        <dbReference type="EC" id="3.5.2.7"/>
    </reaction>
</comment>
<dbReference type="SUPFAM" id="SSF51338">
    <property type="entry name" value="Composite domain of metallo-dependent hydrolases"/>
    <property type="match status" value="1"/>
</dbReference>
<evidence type="ECO:0000313" key="9">
    <source>
        <dbReference type="EMBL" id="SHK47017.1"/>
    </source>
</evidence>
<feature type="binding site" evidence="7">
    <location>
        <position position="152"/>
    </location>
    <ligand>
        <name>N-formimidoyl-L-glutamate</name>
        <dbReference type="ChEBI" id="CHEBI:58928"/>
    </ligand>
</feature>
<dbReference type="InterPro" id="IPR011059">
    <property type="entry name" value="Metal-dep_hydrolase_composite"/>
</dbReference>
<feature type="binding site" evidence="7">
    <location>
        <position position="328"/>
    </location>
    <ligand>
        <name>N-formimidoyl-L-glutamate</name>
        <dbReference type="ChEBI" id="CHEBI:58928"/>
    </ligand>
</feature>
<feature type="binding site" evidence="7">
    <location>
        <position position="249"/>
    </location>
    <ligand>
        <name>Fe(3+)</name>
        <dbReference type="ChEBI" id="CHEBI:29034"/>
    </ligand>
</feature>
<dbReference type="OrthoDB" id="9776455at2"/>
<evidence type="ECO:0000256" key="6">
    <source>
        <dbReference type="ARBA" id="ARBA00023004"/>
    </source>
</evidence>
<comment type="pathway">
    <text evidence="7">Amino-acid degradation; L-histidine degradation into L-glutamate; N-formimidoyl-L-glutamate from L-histidine: step 3/3.</text>
</comment>
<dbReference type="AlphaFoldDB" id="A0A1M6SQV9"/>
<name>A0A1M6SQV9_9BACL</name>
<dbReference type="PANTHER" id="PTHR42752:SF1">
    <property type="entry name" value="IMIDAZOLONEPROPIONASE-RELATED"/>
    <property type="match status" value="1"/>
</dbReference>
<feature type="binding site" evidence="7">
    <location>
        <position position="324"/>
    </location>
    <ligand>
        <name>Zn(2+)</name>
        <dbReference type="ChEBI" id="CHEBI:29105"/>
    </ligand>
</feature>
<feature type="binding site" evidence="7">
    <location>
        <position position="185"/>
    </location>
    <ligand>
        <name>4-imidazolone-5-propanoate</name>
        <dbReference type="ChEBI" id="CHEBI:77893"/>
    </ligand>
</feature>
<dbReference type="STRING" id="1830138.SAMN05443507_11459"/>
<dbReference type="InterPro" id="IPR032466">
    <property type="entry name" value="Metal_Hydrolase"/>
</dbReference>
<feature type="binding site" evidence="7">
    <location>
        <position position="329"/>
    </location>
    <ligand>
        <name>4-imidazolone-5-propanoate</name>
        <dbReference type="ChEBI" id="CHEBI:77893"/>
    </ligand>
</feature>
<dbReference type="EC" id="3.5.2.7" evidence="1 7"/>
<organism evidence="9 10">
    <name type="scientific">Alicyclobacillus tolerans</name>
    <dbReference type="NCBI Taxonomy" id="90970"/>
    <lineage>
        <taxon>Bacteria</taxon>
        <taxon>Bacillati</taxon>
        <taxon>Bacillota</taxon>
        <taxon>Bacilli</taxon>
        <taxon>Bacillales</taxon>
        <taxon>Alicyclobacillaceae</taxon>
        <taxon>Alicyclobacillus</taxon>
    </lineage>
</organism>
<dbReference type="GO" id="GO:0019556">
    <property type="term" value="P:L-histidine catabolic process to glutamate and formamide"/>
    <property type="evidence" value="ECO:0007669"/>
    <property type="project" value="UniProtKB-UniRule"/>
</dbReference>
<keyword evidence="7" id="KW-0963">Cytoplasm</keyword>
<keyword evidence="3 7" id="KW-0378">Hydrolase</keyword>
<feature type="binding site" evidence="7">
    <location>
        <position position="249"/>
    </location>
    <ligand>
        <name>Zn(2+)</name>
        <dbReference type="ChEBI" id="CHEBI:29105"/>
    </ligand>
</feature>
<dbReference type="Proteomes" id="UP000184016">
    <property type="component" value="Unassembled WGS sequence"/>
</dbReference>
<keyword evidence="6 7" id="KW-0408">Iron</keyword>
<dbReference type="SUPFAM" id="SSF51556">
    <property type="entry name" value="Metallo-dependent hydrolases"/>
    <property type="match status" value="1"/>
</dbReference>
<evidence type="ECO:0000256" key="3">
    <source>
        <dbReference type="ARBA" id="ARBA00022801"/>
    </source>
</evidence>
<dbReference type="UniPathway" id="UPA00379">
    <property type="reaction ID" value="UER00551"/>
</dbReference>
<dbReference type="EMBL" id="FRAF01000014">
    <property type="protein sequence ID" value="SHK47017.1"/>
    <property type="molecule type" value="Genomic_DNA"/>
</dbReference>
<dbReference type="GO" id="GO:0008270">
    <property type="term" value="F:zinc ion binding"/>
    <property type="evidence" value="ECO:0007669"/>
    <property type="project" value="UniProtKB-UniRule"/>
</dbReference>
<keyword evidence="4 7" id="KW-0369">Histidine metabolism</keyword>
<comment type="subcellular location">
    <subcellularLocation>
        <location evidence="7">Cytoplasm</location>
    </subcellularLocation>
</comment>
<feature type="binding site" evidence="7">
    <location>
        <position position="252"/>
    </location>
    <ligand>
        <name>4-imidazolone-5-propanoate</name>
        <dbReference type="ChEBI" id="CHEBI:77893"/>
    </ligand>
</feature>
<dbReference type="InterPro" id="IPR006680">
    <property type="entry name" value="Amidohydro-rel"/>
</dbReference>
<sequence length="422" mass="45473">MTERVFDSLIVHAQVATIAGSAPHCGSAMREIGLLNDAAVGIIDGNIAFVGSSQDAAALETKECLDARGRLLTPGLVDPHTHLVHSGSRENELAQKLAGIPYLEILQQGGGILSTVHATRRASREELIEQALRSLRTMLLWGTTTVEAKSGYGLDVPTELLQLRVAQELRKLQPVEIISTFLGPHAIPPEYQDRPDAFLEQMIQLLPAIQTEQLADFADIFCEHGVFSVVQSERFLEAAQKAGFGLKIHADEVEPLGGAELAAKLGAVSADHLLAASENGLRSLVSAGVIPVLLPGTSWNLRAKPARARFLIDTLQAPVALATDYNPGSCPTESLQFIMALAANELRMTPEEILTAVTINSAHAIRQAHRVGSIEVGKQADLCLFNADNPAYLVYHFGINHIADVWKKGQHVVVNGLYIDNP</sequence>
<comment type="cofactor">
    <cofactor evidence="7">
        <name>Zn(2+)</name>
        <dbReference type="ChEBI" id="CHEBI:29105"/>
    </cofactor>
    <cofactor evidence="7">
        <name>Fe(3+)</name>
        <dbReference type="ChEBI" id="CHEBI:29034"/>
    </cofactor>
    <text evidence="7">Binds 1 zinc or iron ion per subunit.</text>
</comment>
<gene>
    <name evidence="7" type="primary">hutI</name>
    <name evidence="9" type="ORF">SAMN05443507_11459</name>
</gene>
<dbReference type="CDD" id="cd01296">
    <property type="entry name" value="Imidazolone-5PH"/>
    <property type="match status" value="1"/>
</dbReference>
<accession>A0A1M6SQV9</accession>
<comment type="function">
    <text evidence="7">Catalyzes the hydrolytic cleavage of the carbon-nitrogen bond in imidazolone-5-propanoate to yield N-formimidoyl-L-glutamate. It is the third step in the universal histidine degradation pathway.</text>
</comment>
<keyword evidence="2 7" id="KW-0479">Metal-binding</keyword>
<feature type="binding site" evidence="7">
    <location>
        <position position="80"/>
    </location>
    <ligand>
        <name>Zn(2+)</name>
        <dbReference type="ChEBI" id="CHEBI:29105"/>
    </ligand>
</feature>
<evidence type="ECO:0000313" key="10">
    <source>
        <dbReference type="Proteomes" id="UP000184016"/>
    </source>
</evidence>
<keyword evidence="10" id="KW-1185">Reference proteome</keyword>
<evidence type="ECO:0000259" key="8">
    <source>
        <dbReference type="Pfam" id="PF01979"/>
    </source>
</evidence>
<evidence type="ECO:0000256" key="5">
    <source>
        <dbReference type="ARBA" id="ARBA00022833"/>
    </source>
</evidence>
<proteinExistence type="inferred from homology"/>
<dbReference type="Gene3D" id="3.20.20.140">
    <property type="entry name" value="Metal-dependent hydrolases"/>
    <property type="match status" value="1"/>
</dbReference>
<dbReference type="HAMAP" id="MF_00372">
    <property type="entry name" value="HutI"/>
    <property type="match status" value="1"/>
</dbReference>
<feature type="binding site" evidence="7">
    <location>
        <position position="89"/>
    </location>
    <ligand>
        <name>4-imidazolone-5-propanoate</name>
        <dbReference type="ChEBI" id="CHEBI:77893"/>
    </ligand>
</feature>
<dbReference type="GO" id="GO:0005506">
    <property type="term" value="F:iron ion binding"/>
    <property type="evidence" value="ECO:0007669"/>
    <property type="project" value="UniProtKB-UniRule"/>
</dbReference>
<dbReference type="FunFam" id="3.20.20.140:FF:000007">
    <property type="entry name" value="Imidazolonepropionase"/>
    <property type="match status" value="1"/>
</dbReference>
<dbReference type="Gene3D" id="2.30.40.10">
    <property type="entry name" value="Urease, subunit C, domain 1"/>
    <property type="match status" value="1"/>
</dbReference>
<feature type="domain" description="Amidohydrolase-related" evidence="8">
    <location>
        <begin position="72"/>
        <end position="416"/>
    </location>
</feature>
<reference evidence="10" key="1">
    <citation type="submission" date="2016-11" db="EMBL/GenBank/DDBJ databases">
        <authorList>
            <person name="Varghese N."/>
            <person name="Submissions S."/>
        </authorList>
    </citation>
    <scope>NUCLEOTIDE SEQUENCE [LARGE SCALE GENOMIC DNA]</scope>
    <source>
        <strain evidence="10">USBA-503</strain>
    </source>
</reference>
<dbReference type="GO" id="GO:0005737">
    <property type="term" value="C:cytoplasm"/>
    <property type="evidence" value="ECO:0007669"/>
    <property type="project" value="UniProtKB-SubCell"/>
</dbReference>
<evidence type="ECO:0000256" key="4">
    <source>
        <dbReference type="ARBA" id="ARBA00022808"/>
    </source>
</evidence>
<dbReference type="Pfam" id="PF01979">
    <property type="entry name" value="Amidohydro_1"/>
    <property type="match status" value="1"/>
</dbReference>
<feature type="binding site" evidence="7">
    <location>
        <position position="324"/>
    </location>
    <ligand>
        <name>Fe(3+)</name>
        <dbReference type="ChEBI" id="CHEBI:29034"/>
    </ligand>
</feature>
<feature type="binding site" evidence="7">
    <location>
        <position position="152"/>
    </location>
    <ligand>
        <name>4-imidazolone-5-propanoate</name>
        <dbReference type="ChEBI" id="CHEBI:77893"/>
    </ligand>
</feature>
<evidence type="ECO:0000256" key="2">
    <source>
        <dbReference type="ARBA" id="ARBA00022723"/>
    </source>
</evidence>
<feature type="binding site" evidence="7">
    <location>
        <position position="82"/>
    </location>
    <ligand>
        <name>Fe(3+)</name>
        <dbReference type="ChEBI" id="CHEBI:29034"/>
    </ligand>
</feature>
<dbReference type="RefSeq" id="WP_072874321.1">
    <property type="nucleotide sequence ID" value="NZ_FRAF01000014.1"/>
</dbReference>
<keyword evidence="5 7" id="KW-0862">Zinc</keyword>
<evidence type="ECO:0000256" key="7">
    <source>
        <dbReference type="HAMAP-Rule" id="MF_00372"/>
    </source>
</evidence>
<dbReference type="InterPro" id="IPR005920">
    <property type="entry name" value="HutI"/>
</dbReference>
<protein>
    <recommendedName>
        <fullName evidence="1 7">Imidazolonepropionase</fullName>
        <ecNumber evidence="1 7">3.5.2.7</ecNumber>
    </recommendedName>
    <alternativeName>
        <fullName evidence="7">Imidazolone-5-propionate hydrolase</fullName>
    </alternativeName>
</protein>
<feature type="binding site" evidence="7">
    <location>
        <position position="80"/>
    </location>
    <ligand>
        <name>Fe(3+)</name>
        <dbReference type="ChEBI" id="CHEBI:29034"/>
    </ligand>
</feature>
<dbReference type="NCBIfam" id="TIGR01224">
    <property type="entry name" value="hutI"/>
    <property type="match status" value="1"/>
</dbReference>
<evidence type="ECO:0000256" key="1">
    <source>
        <dbReference type="ARBA" id="ARBA00012864"/>
    </source>
</evidence>
<dbReference type="GO" id="GO:0050480">
    <property type="term" value="F:imidazolonepropionase activity"/>
    <property type="evidence" value="ECO:0007669"/>
    <property type="project" value="UniProtKB-UniRule"/>
</dbReference>
<feature type="binding site" evidence="7">
    <location>
        <position position="82"/>
    </location>
    <ligand>
        <name>Zn(2+)</name>
        <dbReference type="ChEBI" id="CHEBI:29105"/>
    </ligand>
</feature>
<dbReference type="GO" id="GO:0019557">
    <property type="term" value="P:L-histidine catabolic process to glutamate and formate"/>
    <property type="evidence" value="ECO:0007669"/>
    <property type="project" value="UniProtKB-UniPathway"/>
</dbReference>